<dbReference type="HOGENOM" id="CLU_709051_0_0_2"/>
<keyword evidence="3" id="KW-1185">Reference proteome</keyword>
<evidence type="ECO:0000313" key="2">
    <source>
        <dbReference type="EMBL" id="ADL19733.1"/>
    </source>
</evidence>
<dbReference type="SUPFAM" id="SSF64182">
    <property type="entry name" value="DHH phosphoesterases"/>
    <property type="match status" value="1"/>
</dbReference>
<dbReference type="GeneID" id="9499584"/>
<sequence>MSLSRNSLASLLADVEPLIIHHWDADGIASAVTVAQFVGPGAIFVVPPFTYRPPRDFVEQASKLAANKDVVLVLDYNAPPEVYASLVTAAGGRPVVAVDHHTTTYPRVPNFYYYNPAAEGDPNGLWPSAAHVIADALGFYDPMLVAMSIYGDLWDDAVNNRVYRAYMEEVGLDVKEDSELIRNCAMQIWAAEAAKLKDVIDGLAYSLAYGGADPCEAILSDPRMTNAREAVEEELSRARSAASRKEELNGRVLAFGVTTKYKITGMLARQLARENAGKIVVVYSVEEGATGRIYVRGLAQAKPLIEELRSKGLNVGGKSQRSNNVVSLEVQPGDLEQAVDLVIKSIGKLADVLVSNG</sequence>
<dbReference type="STRING" id="666510.ASAC_1328"/>
<feature type="domain" description="DDH" evidence="1">
    <location>
        <begin position="18"/>
        <end position="135"/>
    </location>
</feature>
<accession>D9Q345</accession>
<dbReference type="AlphaFoldDB" id="D9Q345"/>
<protein>
    <recommendedName>
        <fullName evidence="1">DDH domain-containing protein</fullName>
    </recommendedName>
</protein>
<dbReference type="Proteomes" id="UP000000346">
    <property type="component" value="Chromosome"/>
</dbReference>
<dbReference type="OrthoDB" id="86112at2157"/>
<dbReference type="eggNOG" id="arCOG00426">
    <property type="taxonomic scope" value="Archaea"/>
</dbReference>
<dbReference type="InParanoid" id="D9Q345"/>
<proteinExistence type="predicted"/>
<evidence type="ECO:0000313" key="3">
    <source>
        <dbReference type="Proteomes" id="UP000000346"/>
    </source>
</evidence>
<dbReference type="EMBL" id="CP001742">
    <property type="protein sequence ID" value="ADL19733.1"/>
    <property type="molecule type" value="Genomic_DNA"/>
</dbReference>
<evidence type="ECO:0000259" key="1">
    <source>
        <dbReference type="Pfam" id="PF01368"/>
    </source>
</evidence>
<dbReference type="InterPro" id="IPR038763">
    <property type="entry name" value="DHH_sf"/>
</dbReference>
<name>D9Q345_ACIS3</name>
<dbReference type="InterPro" id="IPR001667">
    <property type="entry name" value="DDH_dom"/>
</dbReference>
<reference evidence="2 3" key="1">
    <citation type="journal article" date="2010" name="Appl. Environ. Microbiol.">
        <title>The genome sequence of the crenarchaeon Acidilobus saccharovorans supports a new order, Acidilobales, and suggests an important ecological role in terrestrial acidic hot springs.</title>
        <authorList>
            <person name="Mardanov A.V."/>
            <person name="Svetlitchnyi V.A."/>
            <person name="Beletsky A.V."/>
            <person name="Prokofeva M.I."/>
            <person name="Bonch-Osmolovskaya E.A."/>
            <person name="Ravin N.V."/>
            <person name="Skryabin K.G."/>
        </authorList>
    </citation>
    <scope>NUCLEOTIDE SEQUENCE [LARGE SCALE GENOMIC DNA]</scope>
    <source>
        <strain evidence="3">DSM 16705 / JCM 18335 / VKM B-2471 / 345-15</strain>
    </source>
</reference>
<dbReference type="Pfam" id="PF01368">
    <property type="entry name" value="DHH"/>
    <property type="match status" value="1"/>
</dbReference>
<dbReference type="KEGG" id="asc:ASAC_1328"/>
<gene>
    <name evidence="2" type="ordered locus">ASAC_1328</name>
</gene>
<organism evidence="2 3">
    <name type="scientific">Acidilobus saccharovorans (strain DSM 16705 / JCM 18335 / VKM B-2471 / 345-15)</name>
    <dbReference type="NCBI Taxonomy" id="666510"/>
    <lineage>
        <taxon>Archaea</taxon>
        <taxon>Thermoproteota</taxon>
        <taxon>Thermoprotei</taxon>
        <taxon>Acidilobales</taxon>
        <taxon>Acidilobaceae</taxon>
        <taxon>Acidilobus</taxon>
    </lineage>
</organism>
<dbReference type="RefSeq" id="WP_013267245.1">
    <property type="nucleotide sequence ID" value="NC_014374.1"/>
</dbReference>